<comment type="caution">
    <text evidence="2">The sequence shown here is derived from an EMBL/GenBank/DDBJ whole genome shotgun (WGS) entry which is preliminary data.</text>
</comment>
<protein>
    <submittedName>
        <fullName evidence="2">Sulfate transporter 3.4</fullName>
    </submittedName>
</protein>
<dbReference type="AlphaFoldDB" id="A0A3L6R0A5"/>
<proteinExistence type="predicted"/>
<dbReference type="OrthoDB" id="683216at2759"/>
<dbReference type="STRING" id="4540.A0A3L6R0A5"/>
<name>A0A3L6R0A5_PANMI</name>
<dbReference type="EMBL" id="PQIB02000010">
    <property type="protein sequence ID" value="RLM92675.1"/>
    <property type="molecule type" value="Genomic_DNA"/>
</dbReference>
<organism evidence="2 3">
    <name type="scientific">Panicum miliaceum</name>
    <name type="common">Proso millet</name>
    <name type="synonym">Broomcorn millet</name>
    <dbReference type="NCBI Taxonomy" id="4540"/>
    <lineage>
        <taxon>Eukaryota</taxon>
        <taxon>Viridiplantae</taxon>
        <taxon>Streptophyta</taxon>
        <taxon>Embryophyta</taxon>
        <taxon>Tracheophyta</taxon>
        <taxon>Spermatophyta</taxon>
        <taxon>Magnoliopsida</taxon>
        <taxon>Liliopsida</taxon>
        <taxon>Poales</taxon>
        <taxon>Poaceae</taxon>
        <taxon>PACMAD clade</taxon>
        <taxon>Panicoideae</taxon>
        <taxon>Panicodae</taxon>
        <taxon>Paniceae</taxon>
        <taxon>Panicinae</taxon>
        <taxon>Panicum</taxon>
        <taxon>Panicum sect. Panicum</taxon>
    </lineage>
</organism>
<accession>A0A3L6R0A5</accession>
<evidence type="ECO:0000313" key="3">
    <source>
        <dbReference type="Proteomes" id="UP000275267"/>
    </source>
</evidence>
<feature type="region of interest" description="Disordered" evidence="1">
    <location>
        <begin position="64"/>
        <end position="100"/>
    </location>
</feature>
<sequence>MPPRPGERGDAEAVLLAAPACAAAAELVARAAMGELGGSTRAAAELAAPSRAVAALLAAAARTRPSHAGTHIGRRRADSHAPPGWRRAGRGGSRIGASAAPRWHGLPVPTVQGISYAKLANLPPIIDSSFVPPLMGSSRNLAVGPVSIALLAGDGP</sequence>
<evidence type="ECO:0000256" key="1">
    <source>
        <dbReference type="SAM" id="MobiDB-lite"/>
    </source>
</evidence>
<keyword evidence="3" id="KW-1185">Reference proteome</keyword>
<evidence type="ECO:0000313" key="2">
    <source>
        <dbReference type="EMBL" id="RLM92675.1"/>
    </source>
</evidence>
<dbReference type="Proteomes" id="UP000275267">
    <property type="component" value="Unassembled WGS sequence"/>
</dbReference>
<reference evidence="3" key="1">
    <citation type="journal article" date="2019" name="Nat. Commun.">
        <title>The genome of broomcorn millet.</title>
        <authorList>
            <person name="Zou C."/>
            <person name="Miki D."/>
            <person name="Li D."/>
            <person name="Tang Q."/>
            <person name="Xiao L."/>
            <person name="Rajput S."/>
            <person name="Deng P."/>
            <person name="Jia W."/>
            <person name="Huang R."/>
            <person name="Zhang M."/>
            <person name="Sun Y."/>
            <person name="Hu J."/>
            <person name="Fu X."/>
            <person name="Schnable P.S."/>
            <person name="Li F."/>
            <person name="Zhang H."/>
            <person name="Feng B."/>
            <person name="Zhu X."/>
            <person name="Liu R."/>
            <person name="Schnable J.C."/>
            <person name="Zhu J.-K."/>
            <person name="Zhang H."/>
        </authorList>
    </citation>
    <scope>NUCLEOTIDE SEQUENCE [LARGE SCALE GENOMIC DNA]</scope>
</reference>
<gene>
    <name evidence="2" type="ORF">C2845_PM08G18920</name>
</gene>